<keyword evidence="15 18" id="KW-0496">Mitochondrion</keyword>
<feature type="domain" description="Cytochrome oxidase subunit II copper A binding" evidence="20">
    <location>
        <begin position="92"/>
        <end position="224"/>
    </location>
</feature>
<evidence type="ECO:0000256" key="6">
    <source>
        <dbReference type="ARBA" id="ARBA00022660"/>
    </source>
</evidence>
<evidence type="ECO:0000256" key="11">
    <source>
        <dbReference type="ARBA" id="ARBA00022967"/>
    </source>
</evidence>
<dbReference type="GO" id="GO:0042773">
    <property type="term" value="P:ATP synthesis coupled electron transport"/>
    <property type="evidence" value="ECO:0007669"/>
    <property type="project" value="TreeGrafter"/>
</dbReference>
<keyword evidence="14 18" id="KW-0186">Copper</keyword>
<evidence type="ECO:0000256" key="14">
    <source>
        <dbReference type="ARBA" id="ARBA00023008"/>
    </source>
</evidence>
<evidence type="ECO:0000256" key="13">
    <source>
        <dbReference type="ARBA" id="ARBA00022989"/>
    </source>
</evidence>
<dbReference type="CDD" id="cd13912">
    <property type="entry name" value="CcO_II_C"/>
    <property type="match status" value="1"/>
</dbReference>
<evidence type="ECO:0000313" key="22">
    <source>
        <dbReference type="EMBL" id="AHA52573.1"/>
    </source>
</evidence>
<dbReference type="PANTHER" id="PTHR22888">
    <property type="entry name" value="CYTOCHROME C OXIDASE, SUBUNIT II"/>
    <property type="match status" value="1"/>
</dbReference>
<dbReference type="Pfam" id="PF02790">
    <property type="entry name" value="COX2_TM"/>
    <property type="match status" value="1"/>
</dbReference>
<dbReference type="SUPFAM" id="SSF49503">
    <property type="entry name" value="Cupredoxins"/>
    <property type="match status" value="1"/>
</dbReference>
<keyword evidence="13 19" id="KW-1133">Transmembrane helix</keyword>
<keyword evidence="6 18" id="KW-0679">Respiratory chain</keyword>
<dbReference type="FunFam" id="2.60.40.420:FF:000001">
    <property type="entry name" value="Cytochrome c oxidase subunit 2"/>
    <property type="match status" value="1"/>
</dbReference>
<dbReference type="PROSITE" id="PS50857">
    <property type="entry name" value="COX2_CUA"/>
    <property type="match status" value="1"/>
</dbReference>
<evidence type="ECO:0000256" key="17">
    <source>
        <dbReference type="ARBA" id="ARBA00049512"/>
    </source>
</evidence>
<keyword evidence="8 18" id="KW-0479">Metal-binding</keyword>
<evidence type="ECO:0000256" key="2">
    <source>
        <dbReference type="ARBA" id="ARBA00007866"/>
    </source>
</evidence>
<feature type="transmembrane region" description="Helical" evidence="19">
    <location>
        <begin position="26"/>
        <end position="51"/>
    </location>
</feature>
<comment type="cofactor">
    <cofactor evidence="18">
        <name>Cu cation</name>
        <dbReference type="ChEBI" id="CHEBI:23378"/>
    </cofactor>
    <text evidence="18">Binds a copper A center.</text>
</comment>
<dbReference type="InterPro" id="IPR008972">
    <property type="entry name" value="Cupredoxin"/>
</dbReference>
<keyword evidence="10" id="KW-0460">Magnesium</keyword>
<sequence length="225" mass="27014">MNNWLMMNFQDYNSYIMMLMIEFHDLSLLILLMIILFIFYIIIWFMFNCFLNKNILHNHMVEFIWTMIPMFILLFMAIPSLKILYMIEDVVNPFMTLKIMGHQWYWSYEYIDFNKVEFDSFMVLDYNIKNLFRLLDVDNRLILPFMLNIRGLVSSFDVIHSWTISSLGIKIDAIPGRINQINIFMDRLGLNFGQCSEICGLNHSFMPIVLESVDVEMFLLWLMNV</sequence>
<keyword evidence="12 18" id="KW-0249">Electron transport</keyword>
<keyword evidence="5 18" id="KW-0813">Transport</keyword>
<feature type="domain" description="Cytochrome oxidase subunit II transmembrane region profile" evidence="21">
    <location>
        <begin position="1"/>
        <end position="91"/>
    </location>
</feature>
<comment type="subcellular location">
    <subcellularLocation>
        <location evidence="1 18">Mitochondrion inner membrane</location>
        <topology evidence="1 18">Multi-pass membrane protein</topology>
    </subcellularLocation>
</comment>
<evidence type="ECO:0000256" key="12">
    <source>
        <dbReference type="ARBA" id="ARBA00022982"/>
    </source>
</evidence>
<dbReference type="AlphaFoldDB" id="A0A0A6ZL15"/>
<keyword evidence="7 18" id="KW-0812">Transmembrane</keyword>
<reference evidence="22" key="1">
    <citation type="submission" date="2013-07" db="EMBL/GenBank/DDBJ databases">
        <title>The comparative mitochondrial genomes from Braconidae subfamilies and the phylogeny of the Hymenoptera.</title>
        <authorList>
            <person name="Li Q."/>
            <person name="Wei S.J."/>
            <person name="Chen X.X."/>
        </authorList>
    </citation>
    <scope>NUCLEOTIDE SEQUENCE</scope>
</reference>
<dbReference type="PRINTS" id="PR01166">
    <property type="entry name" value="CYCOXIDASEII"/>
</dbReference>
<dbReference type="PROSITE" id="PS00078">
    <property type="entry name" value="COX2"/>
    <property type="match status" value="1"/>
</dbReference>
<dbReference type="Pfam" id="PF00116">
    <property type="entry name" value="COX2"/>
    <property type="match status" value="1"/>
</dbReference>
<dbReference type="Gene3D" id="1.10.287.90">
    <property type="match status" value="1"/>
</dbReference>
<accession>A0A0A6ZL15</accession>
<dbReference type="GO" id="GO:0004129">
    <property type="term" value="F:cytochrome-c oxidase activity"/>
    <property type="evidence" value="ECO:0007669"/>
    <property type="project" value="UniProtKB-EC"/>
</dbReference>
<dbReference type="Gene3D" id="2.60.40.420">
    <property type="entry name" value="Cupredoxins - blue copper proteins"/>
    <property type="match status" value="1"/>
</dbReference>
<evidence type="ECO:0000256" key="5">
    <source>
        <dbReference type="ARBA" id="ARBA00022448"/>
    </source>
</evidence>
<evidence type="ECO:0000256" key="3">
    <source>
        <dbReference type="ARBA" id="ARBA00011164"/>
    </source>
</evidence>
<dbReference type="InterPro" id="IPR002429">
    <property type="entry name" value="CcO_II-like_C"/>
</dbReference>
<keyword evidence="11" id="KW-1278">Translocase</keyword>
<evidence type="ECO:0000256" key="8">
    <source>
        <dbReference type="ARBA" id="ARBA00022723"/>
    </source>
</evidence>
<comment type="function">
    <text evidence="18">Component of the cytochrome c oxidase, the last enzyme in the mitochondrial electron transport chain which drives oxidative phosphorylation. The respiratory chain contains 3 multisubunit complexes succinate dehydrogenase (complex II, CII), ubiquinol-cytochrome c oxidoreductase (cytochrome b-c1 complex, complex III, CIII) and cytochrome c oxidase (complex IV, CIV), that cooperate to transfer electrons derived from NADH and succinate to molecular oxygen, creating an electrochemical gradient over the inner membrane that drives transmembrane transport and the ATP synthase. Cytochrome c oxidase is the component of the respiratory chain that catalyzes the reduction of oxygen to water. Electrons originating from reduced cytochrome c in the intermembrane space (IMS) are transferred via the dinuclear copper A center (CU(A)) of subunit 2 and heme A of subunit 1 to the active site in subunit 1, a binuclear center (BNC) formed by heme A3 and copper B (CU(B)). The BNC reduces molecular oxygen to 2 water molecules using 4 electrons from cytochrome c in the IMS and 4 protons from the mitochondrial matrix.</text>
</comment>
<dbReference type="SUPFAM" id="SSF81464">
    <property type="entry name" value="Cytochrome c oxidase subunit II-like, transmembrane region"/>
    <property type="match status" value="1"/>
</dbReference>
<dbReference type="GO" id="GO:0005507">
    <property type="term" value="F:copper ion binding"/>
    <property type="evidence" value="ECO:0007669"/>
    <property type="project" value="InterPro"/>
</dbReference>
<evidence type="ECO:0000259" key="21">
    <source>
        <dbReference type="PROSITE" id="PS50999"/>
    </source>
</evidence>
<keyword evidence="16 18" id="KW-0472">Membrane</keyword>
<evidence type="ECO:0000256" key="16">
    <source>
        <dbReference type="ARBA" id="ARBA00023136"/>
    </source>
</evidence>
<dbReference type="InterPro" id="IPR034210">
    <property type="entry name" value="CcO_II_C"/>
</dbReference>
<keyword evidence="9 18" id="KW-0999">Mitochondrion inner membrane</keyword>
<dbReference type="GO" id="GO:0005743">
    <property type="term" value="C:mitochondrial inner membrane"/>
    <property type="evidence" value="ECO:0007669"/>
    <property type="project" value="UniProtKB-SubCell"/>
</dbReference>
<protein>
    <recommendedName>
        <fullName evidence="4 18">Cytochrome c oxidase subunit 2</fullName>
    </recommendedName>
</protein>
<evidence type="ECO:0000256" key="9">
    <source>
        <dbReference type="ARBA" id="ARBA00022792"/>
    </source>
</evidence>
<evidence type="ECO:0000256" key="7">
    <source>
        <dbReference type="ARBA" id="ARBA00022692"/>
    </source>
</evidence>
<proteinExistence type="inferred from homology"/>
<evidence type="ECO:0000259" key="20">
    <source>
        <dbReference type="PROSITE" id="PS50857"/>
    </source>
</evidence>
<comment type="subunit">
    <text evidence="3">Component of the cytochrome c oxidase (complex IV, CIV), a multisubunit enzyme composed of a catalytic core of 3 subunits and several supernumerary subunits. The complex exists as a monomer or a dimer and forms supercomplexes (SCs) in the inner mitochondrial membrane with ubiquinol-cytochrome c oxidoreductase (cytochrome b-c1 complex, complex III, CIII).</text>
</comment>
<dbReference type="InterPro" id="IPR001505">
    <property type="entry name" value="Copper_CuA"/>
</dbReference>
<evidence type="ECO:0000256" key="18">
    <source>
        <dbReference type="RuleBase" id="RU000457"/>
    </source>
</evidence>
<feature type="transmembrane region" description="Helical" evidence="19">
    <location>
        <begin position="63"/>
        <end position="87"/>
    </location>
</feature>
<gene>
    <name evidence="22" type="primary">COX2</name>
</gene>
<dbReference type="EMBL" id="KF385877">
    <property type="protein sequence ID" value="AHA52573.1"/>
    <property type="molecule type" value="Genomic_DNA"/>
</dbReference>
<dbReference type="PROSITE" id="PS50999">
    <property type="entry name" value="COX2_TM"/>
    <property type="match status" value="1"/>
</dbReference>
<evidence type="ECO:0000256" key="19">
    <source>
        <dbReference type="SAM" id="Phobius"/>
    </source>
</evidence>
<geneLocation type="mitochondrion" evidence="22"/>
<evidence type="ECO:0000256" key="1">
    <source>
        <dbReference type="ARBA" id="ARBA00004448"/>
    </source>
</evidence>
<evidence type="ECO:0000256" key="4">
    <source>
        <dbReference type="ARBA" id="ARBA00015946"/>
    </source>
</evidence>
<name>A0A0A6ZL15_9HYME</name>
<evidence type="ECO:0000256" key="10">
    <source>
        <dbReference type="ARBA" id="ARBA00022842"/>
    </source>
</evidence>
<comment type="similarity">
    <text evidence="2 18">Belongs to the cytochrome c oxidase subunit 2 family.</text>
</comment>
<dbReference type="InterPro" id="IPR036257">
    <property type="entry name" value="Cyt_c_oxidase_su2_TM_sf"/>
</dbReference>
<dbReference type="PANTHER" id="PTHR22888:SF9">
    <property type="entry name" value="CYTOCHROME C OXIDASE SUBUNIT 2"/>
    <property type="match status" value="1"/>
</dbReference>
<dbReference type="InterPro" id="IPR045187">
    <property type="entry name" value="CcO_II"/>
</dbReference>
<comment type="catalytic activity">
    <reaction evidence="17">
        <text>4 Fe(II)-[cytochrome c] + O2 + 8 H(+)(in) = 4 Fe(III)-[cytochrome c] + 2 H2O + 4 H(+)(out)</text>
        <dbReference type="Rhea" id="RHEA:11436"/>
        <dbReference type="Rhea" id="RHEA-COMP:10350"/>
        <dbReference type="Rhea" id="RHEA-COMP:14399"/>
        <dbReference type="ChEBI" id="CHEBI:15377"/>
        <dbReference type="ChEBI" id="CHEBI:15378"/>
        <dbReference type="ChEBI" id="CHEBI:15379"/>
        <dbReference type="ChEBI" id="CHEBI:29033"/>
        <dbReference type="ChEBI" id="CHEBI:29034"/>
        <dbReference type="EC" id="7.1.1.9"/>
    </reaction>
    <physiologicalReaction direction="left-to-right" evidence="17">
        <dbReference type="Rhea" id="RHEA:11437"/>
    </physiologicalReaction>
</comment>
<evidence type="ECO:0000256" key="15">
    <source>
        <dbReference type="ARBA" id="ARBA00023128"/>
    </source>
</evidence>
<organism evidence="22">
    <name type="scientific">Triraphis sp. QL-2013</name>
    <dbReference type="NCBI Taxonomy" id="1421602"/>
    <lineage>
        <taxon>Eukaryota</taxon>
        <taxon>Metazoa</taxon>
        <taxon>Ecdysozoa</taxon>
        <taxon>Arthropoda</taxon>
        <taxon>Hexapoda</taxon>
        <taxon>Insecta</taxon>
        <taxon>Pterygota</taxon>
        <taxon>Neoptera</taxon>
        <taxon>Endopterygota</taxon>
        <taxon>Hymenoptera</taxon>
        <taxon>Apocrita</taxon>
        <taxon>Ichneumonoidea</taxon>
        <taxon>Braconidae</taxon>
        <taxon>Rogadinae</taxon>
        <taxon>Triraphis</taxon>
    </lineage>
</organism>
<dbReference type="InterPro" id="IPR011759">
    <property type="entry name" value="Cyt_c_oxidase_su2_TM_dom"/>
</dbReference>